<proteinExistence type="predicted"/>
<dbReference type="PANTHER" id="PTHR34219:SF5">
    <property type="entry name" value="BLR4505 PROTEIN"/>
    <property type="match status" value="1"/>
</dbReference>
<keyword evidence="1" id="KW-0812">Transmembrane</keyword>
<evidence type="ECO:0008006" key="3">
    <source>
        <dbReference type="Google" id="ProtNLM"/>
    </source>
</evidence>
<name>A0AA48LY97_9ZZZZ</name>
<dbReference type="Pfam" id="PF03929">
    <property type="entry name" value="PepSY_TM"/>
    <property type="match status" value="1"/>
</dbReference>
<sequence>MAKVPQGFLVIVGLTGSLLVFWLEINQWLTPELYPGERPGVALDVGKLVARAETLVPQARVTNVYLGYPGSVMIGMEPRGSAPALDFEFLHLDPVDGRERGRVTWSGLPRHKTDIMPFVYALHMYLAWADVGAWIVGAVALLWTIDCFVAFYLTLPPKTGPSRKSWLSRWKPAWLIKSGGSFYRLNFDIHRACGLWLWPLLFVFAWSSVSFLYPNVYARVMGTLFDYVGESHVAHSDAPPEKLPGPMDWTAAQETGRRLMAAEAQARGFTVDRLVALNRLDEGRLYQYRVHSSLDVGEKNGGTTVTFDARTGESNGFGLPVGARSGDTITTWLVELHTANVFGLPYRIFVSFLGITIALLSSTGIYIWWRKRGARRRREA</sequence>
<accession>A0AA48LY97</accession>
<dbReference type="InterPro" id="IPR005625">
    <property type="entry name" value="PepSY-ass_TM"/>
</dbReference>
<dbReference type="EMBL" id="OY288114">
    <property type="protein sequence ID" value="CAJ0854742.1"/>
    <property type="molecule type" value="Genomic_DNA"/>
</dbReference>
<feature type="transmembrane region" description="Helical" evidence="1">
    <location>
        <begin position="348"/>
        <end position="369"/>
    </location>
</feature>
<keyword evidence="1" id="KW-0472">Membrane</keyword>
<evidence type="ECO:0000256" key="1">
    <source>
        <dbReference type="SAM" id="Phobius"/>
    </source>
</evidence>
<dbReference type="PANTHER" id="PTHR34219">
    <property type="entry name" value="IRON-REGULATED INNER MEMBRANE PROTEIN-RELATED"/>
    <property type="match status" value="1"/>
</dbReference>
<organism evidence="2">
    <name type="scientific">freshwater sediment metagenome</name>
    <dbReference type="NCBI Taxonomy" id="556182"/>
    <lineage>
        <taxon>unclassified sequences</taxon>
        <taxon>metagenomes</taxon>
        <taxon>ecological metagenomes</taxon>
    </lineage>
</organism>
<gene>
    <name evidence="2" type="ORF">AMST5_00769</name>
</gene>
<reference evidence="2" key="1">
    <citation type="submission" date="2023-07" db="EMBL/GenBank/DDBJ databases">
        <authorList>
            <person name="Pelsma A.J. K."/>
        </authorList>
    </citation>
    <scope>NUCLEOTIDE SEQUENCE</scope>
</reference>
<feature type="transmembrane region" description="Helical" evidence="1">
    <location>
        <begin position="7"/>
        <end position="25"/>
    </location>
</feature>
<evidence type="ECO:0000313" key="2">
    <source>
        <dbReference type="EMBL" id="CAJ0854742.1"/>
    </source>
</evidence>
<feature type="transmembrane region" description="Helical" evidence="1">
    <location>
        <begin position="131"/>
        <end position="155"/>
    </location>
</feature>
<protein>
    <recommendedName>
        <fullName evidence="3">PepSY domain-containing protein</fullName>
    </recommendedName>
</protein>
<dbReference type="AlphaFoldDB" id="A0AA48LY97"/>
<feature type="transmembrane region" description="Helical" evidence="1">
    <location>
        <begin position="193"/>
        <end position="213"/>
    </location>
</feature>
<keyword evidence="1" id="KW-1133">Transmembrane helix</keyword>